<feature type="transmembrane region" description="Helical" evidence="7">
    <location>
        <begin position="58"/>
        <end position="79"/>
    </location>
</feature>
<gene>
    <name evidence="9" type="ORF">NP064_03450</name>
</gene>
<feature type="transmembrane region" description="Helical" evidence="7">
    <location>
        <begin position="326"/>
        <end position="345"/>
    </location>
</feature>
<evidence type="ECO:0000259" key="8">
    <source>
        <dbReference type="PROSITE" id="PS50850"/>
    </source>
</evidence>
<keyword evidence="4 7" id="KW-0812">Transmembrane</keyword>
<evidence type="ECO:0000256" key="5">
    <source>
        <dbReference type="ARBA" id="ARBA00022989"/>
    </source>
</evidence>
<dbReference type="PROSITE" id="PS50850">
    <property type="entry name" value="MFS"/>
    <property type="match status" value="1"/>
</dbReference>
<proteinExistence type="inferred from homology"/>
<sequence length="421" mass="42230">MPDAEADTGAARLGRTAPARLVRDRVTLTLYGYSVTWGWFLYSFTPAVPLIADDLGITRAQAALHGVLMATGTVLAGAISSRLAHRVGRRGALLIGPSAIALGVVLLVTGDSLAQTLPATAITALGGSLSISALQPALDAHHGRAGAAAVTEANGAGALVGLVGPLVLGLSVTLGLGWRPAVALTAVFALVMLGVMSRLPGVGALGLPAPRPQARPSTDGSVARLRAGSRHEGFSPAFWLLWGALVCVIGVENATTFWASDLLREQTGASAGLASGAVSGLIAGMAAARFATGRLALRFSTVSLLLASFAVAGAGWLVFWTATSPAVGVVGLVVAGLGYGAHYPLMIASTMAASEGRPDMAQSRSTIAAGGAIAAAPLLLGALADQLGPRTAFVVVPVMLAAAALAVVLARRSTRRAGIAL</sequence>
<evidence type="ECO:0000256" key="3">
    <source>
        <dbReference type="ARBA" id="ARBA00022448"/>
    </source>
</evidence>
<dbReference type="EMBL" id="CP101988">
    <property type="protein sequence ID" value="UUI75974.1"/>
    <property type="molecule type" value="Genomic_DNA"/>
</dbReference>
<dbReference type="Pfam" id="PF07690">
    <property type="entry name" value="MFS_1"/>
    <property type="match status" value="1"/>
</dbReference>
<feature type="transmembrane region" description="Helical" evidence="7">
    <location>
        <begin position="302"/>
        <end position="320"/>
    </location>
</feature>
<evidence type="ECO:0000256" key="6">
    <source>
        <dbReference type="ARBA" id="ARBA00023136"/>
    </source>
</evidence>
<feature type="transmembrane region" description="Helical" evidence="7">
    <location>
        <begin position="155"/>
        <end position="176"/>
    </location>
</feature>
<reference evidence="9 10" key="1">
    <citation type="submission" date="2022-07" db="EMBL/GenBank/DDBJ databases">
        <title>Novel species in genus cellulomonas.</title>
        <authorList>
            <person name="Ye L."/>
        </authorList>
    </citation>
    <scope>NUCLEOTIDE SEQUENCE [LARGE SCALE GENOMIC DNA]</scope>
    <source>
        <strain evidence="10">zg-Y338</strain>
    </source>
</reference>
<dbReference type="Proteomes" id="UP001316189">
    <property type="component" value="Chromosome"/>
</dbReference>
<feature type="transmembrane region" description="Helical" evidence="7">
    <location>
        <begin position="390"/>
        <end position="410"/>
    </location>
</feature>
<organism evidence="9 10">
    <name type="scientific">Cellulomonas chengniuliangii</name>
    <dbReference type="NCBI Taxonomy" id="2968084"/>
    <lineage>
        <taxon>Bacteria</taxon>
        <taxon>Bacillati</taxon>
        <taxon>Actinomycetota</taxon>
        <taxon>Actinomycetes</taxon>
        <taxon>Micrococcales</taxon>
        <taxon>Cellulomonadaceae</taxon>
        <taxon>Cellulomonas</taxon>
    </lineage>
</organism>
<accession>A0ABY5L0Q2</accession>
<evidence type="ECO:0000256" key="4">
    <source>
        <dbReference type="ARBA" id="ARBA00022692"/>
    </source>
</evidence>
<dbReference type="Gene3D" id="1.20.1250.20">
    <property type="entry name" value="MFS general substrate transporter like domains"/>
    <property type="match status" value="2"/>
</dbReference>
<feature type="transmembrane region" description="Helical" evidence="7">
    <location>
        <begin position="91"/>
        <end position="110"/>
    </location>
</feature>
<dbReference type="InterPro" id="IPR011701">
    <property type="entry name" value="MFS"/>
</dbReference>
<keyword evidence="6 7" id="KW-0472">Membrane</keyword>
<dbReference type="SUPFAM" id="SSF103473">
    <property type="entry name" value="MFS general substrate transporter"/>
    <property type="match status" value="1"/>
</dbReference>
<evidence type="ECO:0000256" key="7">
    <source>
        <dbReference type="SAM" id="Phobius"/>
    </source>
</evidence>
<comment type="subcellular location">
    <subcellularLocation>
        <location evidence="1">Cell membrane</location>
        <topology evidence="1">Multi-pass membrane protein</topology>
    </subcellularLocation>
</comment>
<dbReference type="InterPro" id="IPR051788">
    <property type="entry name" value="MFS_Transporter"/>
</dbReference>
<dbReference type="InterPro" id="IPR036259">
    <property type="entry name" value="MFS_trans_sf"/>
</dbReference>
<feature type="transmembrane region" description="Helical" evidence="7">
    <location>
        <begin position="30"/>
        <end position="52"/>
    </location>
</feature>
<feature type="transmembrane region" description="Helical" evidence="7">
    <location>
        <begin position="182"/>
        <end position="207"/>
    </location>
</feature>
<comment type="similarity">
    <text evidence="2">Belongs to the major facilitator superfamily.</text>
</comment>
<name>A0ABY5L0Q2_9CELL</name>
<evidence type="ECO:0000256" key="2">
    <source>
        <dbReference type="ARBA" id="ARBA00008335"/>
    </source>
</evidence>
<protein>
    <submittedName>
        <fullName evidence="9">MFS transporter</fullName>
    </submittedName>
</protein>
<dbReference type="PANTHER" id="PTHR23514:SF3">
    <property type="entry name" value="BYPASS OF STOP CODON PROTEIN 6"/>
    <property type="match status" value="1"/>
</dbReference>
<keyword evidence="3" id="KW-0813">Transport</keyword>
<dbReference type="InterPro" id="IPR020846">
    <property type="entry name" value="MFS_dom"/>
</dbReference>
<keyword evidence="5 7" id="KW-1133">Transmembrane helix</keyword>
<keyword evidence="10" id="KW-1185">Reference proteome</keyword>
<feature type="transmembrane region" description="Helical" evidence="7">
    <location>
        <begin position="233"/>
        <end position="251"/>
    </location>
</feature>
<evidence type="ECO:0000313" key="10">
    <source>
        <dbReference type="Proteomes" id="UP001316189"/>
    </source>
</evidence>
<dbReference type="RefSeq" id="WP_227567906.1">
    <property type="nucleotide sequence ID" value="NZ_CP101988.1"/>
</dbReference>
<feature type="transmembrane region" description="Helical" evidence="7">
    <location>
        <begin position="366"/>
        <end position="384"/>
    </location>
</feature>
<evidence type="ECO:0000313" key="9">
    <source>
        <dbReference type="EMBL" id="UUI75974.1"/>
    </source>
</evidence>
<feature type="transmembrane region" description="Helical" evidence="7">
    <location>
        <begin position="116"/>
        <end position="134"/>
    </location>
</feature>
<dbReference type="PANTHER" id="PTHR23514">
    <property type="entry name" value="BYPASS OF STOP CODON PROTEIN 6"/>
    <property type="match status" value="1"/>
</dbReference>
<evidence type="ECO:0000256" key="1">
    <source>
        <dbReference type="ARBA" id="ARBA00004651"/>
    </source>
</evidence>
<feature type="transmembrane region" description="Helical" evidence="7">
    <location>
        <begin position="271"/>
        <end position="290"/>
    </location>
</feature>
<feature type="domain" description="Major facilitator superfamily (MFS) profile" evidence="8">
    <location>
        <begin position="20"/>
        <end position="415"/>
    </location>
</feature>